<dbReference type="Proteomes" id="UP000290289">
    <property type="component" value="Chromosome 3"/>
</dbReference>
<dbReference type="EMBL" id="RDQH01000329">
    <property type="protein sequence ID" value="RXI02984.1"/>
    <property type="molecule type" value="Genomic_DNA"/>
</dbReference>
<protein>
    <submittedName>
        <fullName evidence="1">Uncharacterized protein</fullName>
    </submittedName>
</protein>
<name>A0A498K9I0_MALDO</name>
<evidence type="ECO:0000313" key="1">
    <source>
        <dbReference type="EMBL" id="RXI02984.1"/>
    </source>
</evidence>
<reference evidence="1 2" key="1">
    <citation type="submission" date="2018-10" db="EMBL/GenBank/DDBJ databases">
        <title>A high-quality apple genome assembly.</title>
        <authorList>
            <person name="Hu J."/>
        </authorList>
    </citation>
    <scope>NUCLEOTIDE SEQUENCE [LARGE SCALE GENOMIC DNA]</scope>
    <source>
        <strain evidence="2">cv. HFTH1</strain>
        <tissue evidence="1">Young leaf</tissue>
    </source>
</reference>
<keyword evidence="2" id="KW-1185">Reference proteome</keyword>
<gene>
    <name evidence="1" type="ORF">DVH24_003062</name>
</gene>
<evidence type="ECO:0000313" key="2">
    <source>
        <dbReference type="Proteomes" id="UP000290289"/>
    </source>
</evidence>
<proteinExistence type="predicted"/>
<dbReference type="AlphaFoldDB" id="A0A498K9I0"/>
<organism evidence="1 2">
    <name type="scientific">Malus domestica</name>
    <name type="common">Apple</name>
    <name type="synonym">Pyrus malus</name>
    <dbReference type="NCBI Taxonomy" id="3750"/>
    <lineage>
        <taxon>Eukaryota</taxon>
        <taxon>Viridiplantae</taxon>
        <taxon>Streptophyta</taxon>
        <taxon>Embryophyta</taxon>
        <taxon>Tracheophyta</taxon>
        <taxon>Spermatophyta</taxon>
        <taxon>Magnoliopsida</taxon>
        <taxon>eudicotyledons</taxon>
        <taxon>Gunneridae</taxon>
        <taxon>Pentapetalae</taxon>
        <taxon>rosids</taxon>
        <taxon>fabids</taxon>
        <taxon>Rosales</taxon>
        <taxon>Rosaceae</taxon>
        <taxon>Amygdaloideae</taxon>
        <taxon>Maleae</taxon>
        <taxon>Malus</taxon>
    </lineage>
</organism>
<sequence>MPSGFLSFALMCAVNCRFYPLIPRVPCRFFLSFHSSLSLHLSALHFLLSSTGFSFVVVVCSDFSQFLPFRFAGIQCHVSIIAYV</sequence>
<accession>A0A498K9I0</accession>
<comment type="caution">
    <text evidence="1">The sequence shown here is derived from an EMBL/GenBank/DDBJ whole genome shotgun (WGS) entry which is preliminary data.</text>
</comment>